<sequence>MTKFFGIFEKPQSEKELLHFLKKSSIAVVITVFISAFALILMLLASDFASTLKLGFIALFALLLSMLSYFEAQHLLFQFARKKQ</sequence>
<feature type="transmembrane region" description="Helical" evidence="1">
    <location>
        <begin position="51"/>
        <end position="72"/>
    </location>
</feature>
<keyword evidence="1" id="KW-0472">Membrane</keyword>
<dbReference type="EMBL" id="DUFW01000020">
    <property type="protein sequence ID" value="HIH21295.1"/>
    <property type="molecule type" value="Genomic_DNA"/>
</dbReference>
<comment type="caution">
    <text evidence="2">The sequence shown here is derived from an EMBL/GenBank/DDBJ whole genome shotgun (WGS) entry which is preliminary data.</text>
</comment>
<name>A0A7J4JYG7_9ARCH</name>
<accession>A0A7J4JYG7</accession>
<evidence type="ECO:0000256" key="1">
    <source>
        <dbReference type="SAM" id="Phobius"/>
    </source>
</evidence>
<keyword evidence="1" id="KW-0812">Transmembrane</keyword>
<dbReference type="Proteomes" id="UP000590964">
    <property type="component" value="Unassembled WGS sequence"/>
</dbReference>
<feature type="transmembrane region" description="Helical" evidence="1">
    <location>
        <begin position="25"/>
        <end position="45"/>
    </location>
</feature>
<evidence type="ECO:0000313" key="3">
    <source>
        <dbReference type="Proteomes" id="UP000590964"/>
    </source>
</evidence>
<reference evidence="3" key="1">
    <citation type="journal article" date="2020" name="bioRxiv">
        <title>A rank-normalized archaeal taxonomy based on genome phylogeny resolves widespread incomplete and uneven classifications.</title>
        <authorList>
            <person name="Rinke C."/>
            <person name="Chuvochina M."/>
            <person name="Mussig A.J."/>
            <person name="Chaumeil P.-A."/>
            <person name="Waite D.W."/>
            <person name="Whitman W.B."/>
            <person name="Parks D.H."/>
            <person name="Hugenholtz P."/>
        </authorList>
    </citation>
    <scope>NUCLEOTIDE SEQUENCE [LARGE SCALE GENOMIC DNA]</scope>
</reference>
<dbReference type="AlphaFoldDB" id="A0A7J4JYG7"/>
<gene>
    <name evidence="2" type="ORF">HA222_01370</name>
</gene>
<keyword evidence="1" id="KW-1133">Transmembrane helix</keyword>
<protein>
    <submittedName>
        <fullName evidence="2">Uncharacterized protein</fullName>
    </submittedName>
</protein>
<evidence type="ECO:0000313" key="2">
    <source>
        <dbReference type="EMBL" id="HIH21295.1"/>
    </source>
</evidence>
<organism evidence="2 3">
    <name type="scientific">Candidatus Iainarchaeum sp</name>
    <dbReference type="NCBI Taxonomy" id="3101447"/>
    <lineage>
        <taxon>Archaea</taxon>
        <taxon>Candidatus Iainarchaeota</taxon>
        <taxon>Candidatus Iainarchaeia</taxon>
        <taxon>Candidatus Iainarchaeales</taxon>
        <taxon>Candidatus Iainarchaeaceae</taxon>
        <taxon>Candidatus Iainarchaeum</taxon>
    </lineage>
</organism>
<proteinExistence type="predicted"/>